<dbReference type="Pfam" id="PF06580">
    <property type="entry name" value="His_kinase"/>
    <property type="match status" value="1"/>
</dbReference>
<dbReference type="Gene3D" id="3.30.565.10">
    <property type="entry name" value="Histidine kinase-like ATPase, C-terminal domain"/>
    <property type="match status" value="1"/>
</dbReference>
<dbReference type="SUPFAM" id="SSF158472">
    <property type="entry name" value="HAMP domain-like"/>
    <property type="match status" value="1"/>
</dbReference>
<evidence type="ECO:0000256" key="4">
    <source>
        <dbReference type="ARBA" id="ARBA00022679"/>
    </source>
</evidence>
<evidence type="ECO:0000256" key="2">
    <source>
        <dbReference type="ARBA" id="ARBA00022475"/>
    </source>
</evidence>
<protein>
    <submittedName>
        <fullName evidence="9">Sensor histidine kinase</fullName>
    </submittedName>
</protein>
<dbReference type="Pfam" id="PF02518">
    <property type="entry name" value="HATPase_c"/>
    <property type="match status" value="1"/>
</dbReference>
<proteinExistence type="predicted"/>
<dbReference type="SMART" id="SM00304">
    <property type="entry name" value="HAMP"/>
    <property type="match status" value="1"/>
</dbReference>
<evidence type="ECO:0000313" key="10">
    <source>
        <dbReference type="Proteomes" id="UP000309676"/>
    </source>
</evidence>
<dbReference type="InterPro" id="IPR050640">
    <property type="entry name" value="Bact_2-comp_sensor_kinase"/>
</dbReference>
<keyword evidence="4" id="KW-0808">Transferase</keyword>
<evidence type="ECO:0000256" key="7">
    <source>
        <dbReference type="SAM" id="Phobius"/>
    </source>
</evidence>
<dbReference type="EMBL" id="VCIW01000001">
    <property type="protein sequence ID" value="TLS53815.1"/>
    <property type="molecule type" value="Genomic_DNA"/>
</dbReference>
<keyword evidence="3" id="KW-0597">Phosphoprotein</keyword>
<organism evidence="9 10">
    <name type="scientific">Paenibacillus antri</name>
    <dbReference type="NCBI Taxonomy" id="2582848"/>
    <lineage>
        <taxon>Bacteria</taxon>
        <taxon>Bacillati</taxon>
        <taxon>Bacillota</taxon>
        <taxon>Bacilli</taxon>
        <taxon>Bacillales</taxon>
        <taxon>Paenibacillaceae</taxon>
        <taxon>Paenibacillus</taxon>
    </lineage>
</organism>
<comment type="caution">
    <text evidence="9">The sequence shown here is derived from an EMBL/GenBank/DDBJ whole genome shotgun (WGS) entry which is preliminary data.</text>
</comment>
<dbReference type="CDD" id="cd06225">
    <property type="entry name" value="HAMP"/>
    <property type="match status" value="1"/>
</dbReference>
<gene>
    <name evidence="9" type="ORF">FE782_00175</name>
</gene>
<evidence type="ECO:0000259" key="8">
    <source>
        <dbReference type="PROSITE" id="PS50885"/>
    </source>
</evidence>
<keyword evidence="7" id="KW-1133">Transmembrane helix</keyword>
<dbReference type="OrthoDB" id="2521939at2"/>
<dbReference type="PROSITE" id="PS50885">
    <property type="entry name" value="HAMP"/>
    <property type="match status" value="1"/>
</dbReference>
<comment type="subcellular location">
    <subcellularLocation>
        <location evidence="1">Cell membrane</location>
        <topology evidence="1">Multi-pass membrane protein</topology>
    </subcellularLocation>
</comment>
<dbReference type="InterPro" id="IPR003594">
    <property type="entry name" value="HATPase_dom"/>
</dbReference>
<accession>A0A5R9GNT9</accession>
<reference evidence="9 10" key="1">
    <citation type="submission" date="2019-05" db="EMBL/GenBank/DDBJ databases">
        <authorList>
            <person name="Narsing Rao M.P."/>
            <person name="Li W.J."/>
        </authorList>
    </citation>
    <scope>NUCLEOTIDE SEQUENCE [LARGE SCALE GENOMIC DNA]</scope>
    <source>
        <strain evidence="9 10">SYSU_K30003</strain>
    </source>
</reference>
<evidence type="ECO:0000256" key="6">
    <source>
        <dbReference type="ARBA" id="ARBA00023136"/>
    </source>
</evidence>
<sequence length="580" mass="66282">MWMKMNIFQKGMVTLIVLLGPFLILFLYSNRISENVVRSEIAASTVKQLSFFLSQVETNIEQLDLFAITLGTDSTVREFKDMREDARVYQMVEVKTRMLDKLRMHNAIGGWTNQLTVYSPRLRTGVTTLASIDYERKFASTSLSTRRWSYRLNDLYGQERHTFVKHEVLPAAAEADPRRAELIVEVGFTEDSIVKMLDDFKIGGTGDPFLYHPSYRPITNRSAERTLIGLIIGGTEPPVVGDSGHRTVKLEGRDYLLSYVRSESLGWYLIDYIPVEEILSPIRDSRNTFFFAAGLMVTLGVLSAYLLYKHVQMPIVQLVRGVQRLKIGDYSARIAMKQSGEFDFLFTRFNEMAEQIQELIERVYQEKLRSKEAKLKQLQSQINPHFLYNCFAFIKSMAQLGKNEPVVAMALNLSKYYRYTTRIESEDTTIREEMELIANYLNIQRLQMPRFNFSVDIPERMMDAVIPRLIIQPAVENAVVHGIEPMEAPGMIHIYGLSDGDEHRIVVEDNGVGLAPEALFALKRKLSLPQDEETGYGMWNVHQRMVHRFGKGAGLEIASPKTGGCIVTLHWRESTGNKEG</sequence>
<evidence type="ECO:0000256" key="5">
    <source>
        <dbReference type="ARBA" id="ARBA00022777"/>
    </source>
</evidence>
<name>A0A5R9GNT9_9BACL</name>
<dbReference type="InterPro" id="IPR010559">
    <property type="entry name" value="Sig_transdc_His_kin_internal"/>
</dbReference>
<keyword evidence="5 9" id="KW-0418">Kinase</keyword>
<dbReference type="InterPro" id="IPR036890">
    <property type="entry name" value="HATPase_C_sf"/>
</dbReference>
<dbReference type="Proteomes" id="UP000309676">
    <property type="component" value="Unassembled WGS sequence"/>
</dbReference>
<feature type="domain" description="HAMP" evidence="8">
    <location>
        <begin position="309"/>
        <end position="361"/>
    </location>
</feature>
<dbReference type="RefSeq" id="WP_138191303.1">
    <property type="nucleotide sequence ID" value="NZ_VCIW01000001.1"/>
</dbReference>
<dbReference type="GO" id="GO:0005886">
    <property type="term" value="C:plasma membrane"/>
    <property type="evidence" value="ECO:0007669"/>
    <property type="project" value="UniProtKB-SubCell"/>
</dbReference>
<dbReference type="SUPFAM" id="SSF55874">
    <property type="entry name" value="ATPase domain of HSP90 chaperone/DNA topoisomerase II/histidine kinase"/>
    <property type="match status" value="1"/>
</dbReference>
<dbReference type="PANTHER" id="PTHR34220">
    <property type="entry name" value="SENSOR HISTIDINE KINASE YPDA"/>
    <property type="match status" value="1"/>
</dbReference>
<keyword evidence="10" id="KW-1185">Reference proteome</keyword>
<keyword evidence="7" id="KW-0812">Transmembrane</keyword>
<dbReference type="Gene3D" id="3.30.450.20">
    <property type="entry name" value="PAS domain"/>
    <property type="match status" value="1"/>
</dbReference>
<feature type="transmembrane region" description="Helical" evidence="7">
    <location>
        <begin position="289"/>
        <end position="308"/>
    </location>
</feature>
<keyword evidence="6 7" id="KW-0472">Membrane</keyword>
<dbReference type="InterPro" id="IPR003660">
    <property type="entry name" value="HAMP_dom"/>
</dbReference>
<dbReference type="PANTHER" id="PTHR34220:SF7">
    <property type="entry name" value="SENSOR HISTIDINE KINASE YPDA"/>
    <property type="match status" value="1"/>
</dbReference>
<evidence type="ECO:0000256" key="1">
    <source>
        <dbReference type="ARBA" id="ARBA00004651"/>
    </source>
</evidence>
<dbReference type="AlphaFoldDB" id="A0A5R9GNT9"/>
<evidence type="ECO:0000313" key="9">
    <source>
        <dbReference type="EMBL" id="TLS53815.1"/>
    </source>
</evidence>
<keyword evidence="2" id="KW-1003">Cell membrane</keyword>
<dbReference type="GO" id="GO:0000155">
    <property type="term" value="F:phosphorelay sensor kinase activity"/>
    <property type="evidence" value="ECO:0007669"/>
    <property type="project" value="InterPro"/>
</dbReference>
<dbReference type="Gene3D" id="1.10.8.500">
    <property type="entry name" value="HAMP domain in histidine kinase"/>
    <property type="match status" value="1"/>
</dbReference>
<evidence type="ECO:0000256" key="3">
    <source>
        <dbReference type="ARBA" id="ARBA00022553"/>
    </source>
</evidence>